<dbReference type="InterPro" id="IPR005467">
    <property type="entry name" value="His_kinase_dom"/>
</dbReference>
<feature type="domain" description="PAC" evidence="17">
    <location>
        <begin position="230"/>
        <end position="280"/>
    </location>
</feature>
<dbReference type="InterPro" id="IPR011006">
    <property type="entry name" value="CheY-like_superfamily"/>
</dbReference>
<evidence type="ECO:0000256" key="8">
    <source>
        <dbReference type="ARBA" id="ARBA00022840"/>
    </source>
</evidence>
<comment type="subcellular location">
    <subcellularLocation>
        <location evidence="2">Membrane</location>
    </subcellularLocation>
</comment>
<evidence type="ECO:0000259" key="17">
    <source>
        <dbReference type="PROSITE" id="PS50113"/>
    </source>
</evidence>
<reference evidence="18 19" key="1">
    <citation type="submission" date="2020-08" db="EMBL/GenBank/DDBJ databases">
        <title>Bridging the membrane lipid divide: bacteria of the FCB group superphylum have the potential to synthesize archaeal ether lipids.</title>
        <authorList>
            <person name="Villanueva L."/>
            <person name="Von Meijenfeldt F.A.B."/>
            <person name="Westbye A.B."/>
            <person name="Yadav S."/>
            <person name="Hopmans E.C."/>
            <person name="Dutilh B.E."/>
            <person name="Sinninghe Damste J.S."/>
        </authorList>
    </citation>
    <scope>NUCLEOTIDE SEQUENCE [LARGE SCALE GENOMIC DNA]</scope>
    <source>
        <strain evidence="18">NIOZ-UU27</strain>
    </source>
</reference>
<keyword evidence="6" id="KW-0547">Nucleotide-binding</keyword>
<dbReference type="Pfam" id="PF02518">
    <property type="entry name" value="HATPase_c"/>
    <property type="match status" value="1"/>
</dbReference>
<feature type="coiled-coil region" evidence="13">
    <location>
        <begin position="275"/>
        <end position="309"/>
    </location>
</feature>
<comment type="catalytic activity">
    <reaction evidence="1">
        <text>ATP + protein L-histidine = ADP + protein N-phospho-L-histidine.</text>
        <dbReference type="EC" id="2.7.13.3"/>
    </reaction>
</comment>
<dbReference type="GO" id="GO:0005524">
    <property type="term" value="F:ATP binding"/>
    <property type="evidence" value="ECO:0007669"/>
    <property type="project" value="UniProtKB-KW"/>
</dbReference>
<evidence type="ECO:0000256" key="1">
    <source>
        <dbReference type="ARBA" id="ARBA00000085"/>
    </source>
</evidence>
<keyword evidence="4 12" id="KW-0597">Phosphoprotein</keyword>
<keyword evidence="5" id="KW-0808">Transferase</keyword>
<dbReference type="Proteomes" id="UP000650524">
    <property type="component" value="Unassembled WGS sequence"/>
</dbReference>
<dbReference type="GO" id="GO:0005886">
    <property type="term" value="C:plasma membrane"/>
    <property type="evidence" value="ECO:0007669"/>
    <property type="project" value="TreeGrafter"/>
</dbReference>
<dbReference type="SUPFAM" id="SSF52172">
    <property type="entry name" value="CheY-like"/>
    <property type="match status" value="1"/>
</dbReference>
<dbReference type="Gene3D" id="3.40.50.2300">
    <property type="match status" value="1"/>
</dbReference>
<dbReference type="PANTHER" id="PTHR43047:SF63">
    <property type="entry name" value="HISTIDINE KINASE"/>
    <property type="match status" value="1"/>
</dbReference>
<dbReference type="Pfam" id="PF00072">
    <property type="entry name" value="Response_reg"/>
    <property type="match status" value="1"/>
</dbReference>
<comment type="caution">
    <text evidence="18">The sequence shown here is derived from an EMBL/GenBank/DDBJ whole genome shotgun (WGS) entry which is preliminary data.</text>
</comment>
<dbReference type="InterPro" id="IPR004358">
    <property type="entry name" value="Sig_transdc_His_kin-like_C"/>
</dbReference>
<evidence type="ECO:0000256" key="2">
    <source>
        <dbReference type="ARBA" id="ARBA00004370"/>
    </source>
</evidence>
<evidence type="ECO:0000259" key="14">
    <source>
        <dbReference type="PROSITE" id="PS50109"/>
    </source>
</evidence>
<gene>
    <name evidence="18" type="ORF">H8E19_13695</name>
</gene>
<dbReference type="PROSITE" id="PS50113">
    <property type="entry name" value="PAC"/>
    <property type="match status" value="1"/>
</dbReference>
<dbReference type="SMART" id="SM00388">
    <property type="entry name" value="HisKA"/>
    <property type="match status" value="1"/>
</dbReference>
<accession>A0A8J6N2U9</accession>
<dbReference type="Gene3D" id="3.30.565.10">
    <property type="entry name" value="Histidine kinase-like ATPase, C-terminal domain"/>
    <property type="match status" value="1"/>
</dbReference>
<feature type="domain" description="PAS" evidence="16">
    <location>
        <begin position="157"/>
        <end position="226"/>
    </location>
</feature>
<evidence type="ECO:0000259" key="16">
    <source>
        <dbReference type="PROSITE" id="PS50112"/>
    </source>
</evidence>
<evidence type="ECO:0000313" key="19">
    <source>
        <dbReference type="Proteomes" id="UP000650524"/>
    </source>
</evidence>
<dbReference type="SUPFAM" id="SSF55874">
    <property type="entry name" value="ATPase domain of HSP90 chaperone/DNA topoisomerase II/histidine kinase"/>
    <property type="match status" value="1"/>
</dbReference>
<dbReference type="Pfam" id="PF00512">
    <property type="entry name" value="HisKA"/>
    <property type="match status" value="1"/>
</dbReference>
<evidence type="ECO:0000256" key="3">
    <source>
        <dbReference type="ARBA" id="ARBA00012438"/>
    </source>
</evidence>
<evidence type="ECO:0000256" key="5">
    <source>
        <dbReference type="ARBA" id="ARBA00022679"/>
    </source>
</evidence>
<dbReference type="GO" id="GO:0009927">
    <property type="term" value="F:histidine phosphotransfer kinase activity"/>
    <property type="evidence" value="ECO:0007669"/>
    <property type="project" value="TreeGrafter"/>
</dbReference>
<keyword evidence="9" id="KW-0902">Two-component regulatory system</keyword>
<dbReference type="FunFam" id="3.30.565.10:FF:000010">
    <property type="entry name" value="Sensor histidine kinase RcsC"/>
    <property type="match status" value="1"/>
</dbReference>
<dbReference type="PANTHER" id="PTHR43047">
    <property type="entry name" value="TWO-COMPONENT HISTIDINE PROTEIN KINASE"/>
    <property type="match status" value="1"/>
</dbReference>
<dbReference type="CDD" id="cd16922">
    <property type="entry name" value="HATPase_EvgS-ArcB-TorS-like"/>
    <property type="match status" value="1"/>
</dbReference>
<dbReference type="InterPro" id="IPR000014">
    <property type="entry name" value="PAS"/>
</dbReference>
<dbReference type="PROSITE" id="PS50110">
    <property type="entry name" value="RESPONSE_REGULATORY"/>
    <property type="match status" value="1"/>
</dbReference>
<dbReference type="SMART" id="SM00387">
    <property type="entry name" value="HATPase_c"/>
    <property type="match status" value="1"/>
</dbReference>
<evidence type="ECO:0000256" key="6">
    <source>
        <dbReference type="ARBA" id="ARBA00022741"/>
    </source>
</evidence>
<feature type="domain" description="Histidine kinase" evidence="14">
    <location>
        <begin position="316"/>
        <end position="557"/>
    </location>
</feature>
<dbReference type="InterPro" id="IPR003594">
    <property type="entry name" value="HATPase_dom"/>
</dbReference>
<dbReference type="InterPro" id="IPR036890">
    <property type="entry name" value="HATPase_C_sf"/>
</dbReference>
<keyword evidence="7" id="KW-0418">Kinase</keyword>
<dbReference type="NCBIfam" id="TIGR00229">
    <property type="entry name" value="sensory_box"/>
    <property type="match status" value="1"/>
</dbReference>
<dbReference type="PROSITE" id="PS50112">
    <property type="entry name" value="PAS"/>
    <property type="match status" value="1"/>
</dbReference>
<keyword evidence="8" id="KW-0067">ATP-binding</keyword>
<evidence type="ECO:0000256" key="7">
    <source>
        <dbReference type="ARBA" id="ARBA00022777"/>
    </source>
</evidence>
<keyword evidence="11" id="KW-0131">Cell cycle</keyword>
<dbReference type="Pfam" id="PF08447">
    <property type="entry name" value="PAS_3"/>
    <property type="match status" value="1"/>
</dbReference>
<dbReference type="GO" id="GO:0000155">
    <property type="term" value="F:phosphorelay sensor kinase activity"/>
    <property type="evidence" value="ECO:0007669"/>
    <property type="project" value="InterPro"/>
</dbReference>
<dbReference type="PRINTS" id="PR00344">
    <property type="entry name" value="BCTRLSENSOR"/>
</dbReference>
<evidence type="ECO:0000259" key="15">
    <source>
        <dbReference type="PROSITE" id="PS50110"/>
    </source>
</evidence>
<dbReference type="Gene3D" id="1.10.287.130">
    <property type="match status" value="1"/>
</dbReference>
<dbReference type="EC" id="2.7.13.3" evidence="3"/>
<dbReference type="InterPro" id="IPR013655">
    <property type="entry name" value="PAS_fold_3"/>
</dbReference>
<keyword evidence="13" id="KW-0175">Coiled coil</keyword>
<dbReference type="SMART" id="SM00448">
    <property type="entry name" value="REC"/>
    <property type="match status" value="1"/>
</dbReference>
<evidence type="ECO:0000256" key="13">
    <source>
        <dbReference type="SAM" id="Coils"/>
    </source>
</evidence>
<dbReference type="CDD" id="cd17536">
    <property type="entry name" value="REC_YesN-like"/>
    <property type="match status" value="1"/>
</dbReference>
<protein>
    <recommendedName>
        <fullName evidence="3">histidine kinase</fullName>
        <ecNumber evidence="3">2.7.13.3</ecNumber>
    </recommendedName>
</protein>
<dbReference type="CDD" id="cd00082">
    <property type="entry name" value="HisKA"/>
    <property type="match status" value="1"/>
</dbReference>
<feature type="domain" description="Response regulatory" evidence="15">
    <location>
        <begin position="5"/>
        <end position="120"/>
    </location>
</feature>
<evidence type="ECO:0000256" key="12">
    <source>
        <dbReference type="PROSITE-ProRule" id="PRU00169"/>
    </source>
</evidence>
<sequence length="557" mass="63114">MAQKNILIADDDEVVLELLVRVAESEGYRCYTASNGADAVEIAKNNPIDLALLDKAMPIMDGIEALRLIKEIDDTIEILVITGFADLESLEKMVMEYGAFDYILKPFKIDELKGTIQSALSKRELNTGRRPVKKELENRILELEKDFKERTLELRGSQVKYKTIVENSNDIIVIAQEGYFKFANPMLTQLLEYTPEEVQNIPFVEMIHPDDRPMILERHAKRLEGNEVPNIYVFRMLKKDGEILWMEINAVKTSWEDKPATLNIIRDVSERIKGQEALQKAYEEVEAKVAERTRELTKAKIEAEAANQAKSEFLTNMRHELMTPLTAMIGFSELLQNQTFGKLNEKQQKYMANIVSSSRRLLSLINDILDLSKVEAGKMELEPASLNIKNLLENSLVLVKEKAMRHGITLDCDIPDQLETLDIRADEQKLKQIMHNLLDNAIKFSPDGGTVRINAEAISDFGLRNAELEDEKSAIRNPQSAIKFSVADTGIGINPEDQERVFSEFKQLDSSYGRKYEGTGLGLALCRRLVEMHGGRIWVESEGEGKGSTFTFSIPLK</sequence>
<dbReference type="SUPFAM" id="SSF47384">
    <property type="entry name" value="Homodimeric domain of signal transducing histidine kinase"/>
    <property type="match status" value="1"/>
</dbReference>
<dbReference type="InterPro" id="IPR000700">
    <property type="entry name" value="PAS-assoc_C"/>
</dbReference>
<feature type="modified residue" description="4-aspartylphosphate" evidence="12">
    <location>
        <position position="54"/>
    </location>
</feature>
<evidence type="ECO:0000256" key="10">
    <source>
        <dbReference type="ARBA" id="ARBA00023136"/>
    </source>
</evidence>
<keyword evidence="10" id="KW-0472">Membrane</keyword>
<dbReference type="SUPFAM" id="SSF55785">
    <property type="entry name" value="PYP-like sensor domain (PAS domain)"/>
    <property type="match status" value="1"/>
</dbReference>
<evidence type="ECO:0000256" key="4">
    <source>
        <dbReference type="ARBA" id="ARBA00022553"/>
    </source>
</evidence>
<dbReference type="FunFam" id="1.10.287.130:FF:000038">
    <property type="entry name" value="Sensory transduction histidine kinase"/>
    <property type="match status" value="1"/>
</dbReference>
<dbReference type="InterPro" id="IPR035965">
    <property type="entry name" value="PAS-like_dom_sf"/>
</dbReference>
<proteinExistence type="predicted"/>
<dbReference type="SMART" id="SM00091">
    <property type="entry name" value="PAS"/>
    <property type="match status" value="1"/>
</dbReference>
<dbReference type="AlphaFoldDB" id="A0A8J6N2U9"/>
<dbReference type="PROSITE" id="PS50109">
    <property type="entry name" value="HIS_KIN"/>
    <property type="match status" value="1"/>
</dbReference>
<evidence type="ECO:0000313" key="18">
    <source>
        <dbReference type="EMBL" id="MBC8178454.1"/>
    </source>
</evidence>
<dbReference type="InterPro" id="IPR036097">
    <property type="entry name" value="HisK_dim/P_sf"/>
</dbReference>
<evidence type="ECO:0000256" key="11">
    <source>
        <dbReference type="ARBA" id="ARBA00023306"/>
    </source>
</evidence>
<organism evidence="18 19">
    <name type="scientific">Candidatus Desulfacyla euxinica</name>
    <dbReference type="NCBI Taxonomy" id="2841693"/>
    <lineage>
        <taxon>Bacteria</taxon>
        <taxon>Deltaproteobacteria</taxon>
        <taxon>Candidatus Desulfacyla</taxon>
    </lineage>
</organism>
<evidence type="ECO:0000256" key="9">
    <source>
        <dbReference type="ARBA" id="ARBA00023012"/>
    </source>
</evidence>
<name>A0A8J6N2U9_9DELT</name>
<dbReference type="InterPro" id="IPR003661">
    <property type="entry name" value="HisK_dim/P_dom"/>
</dbReference>
<dbReference type="Gene3D" id="3.30.450.20">
    <property type="entry name" value="PAS domain"/>
    <property type="match status" value="1"/>
</dbReference>
<dbReference type="CDD" id="cd00130">
    <property type="entry name" value="PAS"/>
    <property type="match status" value="1"/>
</dbReference>
<dbReference type="EMBL" id="JACNJD010000283">
    <property type="protein sequence ID" value="MBC8178454.1"/>
    <property type="molecule type" value="Genomic_DNA"/>
</dbReference>
<dbReference type="InterPro" id="IPR001789">
    <property type="entry name" value="Sig_transdc_resp-reg_receiver"/>
</dbReference>